<organism evidence="1 2">
    <name type="scientific">Glossina austeni</name>
    <name type="common">Savannah tsetse fly</name>
    <dbReference type="NCBI Taxonomy" id="7395"/>
    <lineage>
        <taxon>Eukaryota</taxon>
        <taxon>Metazoa</taxon>
        <taxon>Ecdysozoa</taxon>
        <taxon>Arthropoda</taxon>
        <taxon>Hexapoda</taxon>
        <taxon>Insecta</taxon>
        <taxon>Pterygota</taxon>
        <taxon>Neoptera</taxon>
        <taxon>Endopterygota</taxon>
        <taxon>Diptera</taxon>
        <taxon>Brachycera</taxon>
        <taxon>Muscomorpha</taxon>
        <taxon>Hippoboscoidea</taxon>
        <taxon>Glossinidae</taxon>
        <taxon>Glossina</taxon>
    </lineage>
</organism>
<reference evidence="1" key="1">
    <citation type="submission" date="2020-05" db="UniProtKB">
        <authorList>
            <consortium name="EnsemblMetazoa"/>
        </authorList>
    </citation>
    <scope>IDENTIFICATION</scope>
    <source>
        <strain evidence="1">TTRI</strain>
    </source>
</reference>
<dbReference type="AlphaFoldDB" id="A0A1A9UP12"/>
<dbReference type="VEuPathDB" id="VectorBase:GAUT010799"/>
<name>A0A1A9UP12_GLOAU</name>
<evidence type="ECO:0000313" key="1">
    <source>
        <dbReference type="EnsemblMetazoa" id="GAUT010799-PA"/>
    </source>
</evidence>
<evidence type="ECO:0000313" key="2">
    <source>
        <dbReference type="Proteomes" id="UP000078200"/>
    </source>
</evidence>
<protein>
    <submittedName>
        <fullName evidence="1">Uncharacterized protein</fullName>
    </submittedName>
</protein>
<keyword evidence="2" id="KW-1185">Reference proteome</keyword>
<sequence length="181" mass="20863">MPTGKTFHTDIILHLSRRFYIKASILEPYICLSLENCSNKSYRTHPFFNIQGYLNAYRLKRFIWCILNKGLENMGCFVRGHTSDIYELTIDEDTYKLCVKTTSENNSLFIILRVLVKFATNLVATLQPHPTNPLKRDWLLLLPSCESNAFTVSMPHAEQKILKDPTNLVVVIRLLERLAGS</sequence>
<proteinExistence type="predicted"/>
<dbReference type="Proteomes" id="UP000078200">
    <property type="component" value="Unassembled WGS sequence"/>
</dbReference>
<dbReference type="EnsemblMetazoa" id="GAUT010799-RA">
    <property type="protein sequence ID" value="GAUT010799-PA"/>
    <property type="gene ID" value="GAUT010799"/>
</dbReference>
<accession>A0A1A9UP12</accession>